<dbReference type="AlphaFoldDB" id="A0A4V1R2R1"/>
<name>A0A4V1R2R1_9MICO</name>
<dbReference type="Proteomes" id="UP000292686">
    <property type="component" value="Unassembled WGS sequence"/>
</dbReference>
<evidence type="ECO:0000313" key="3">
    <source>
        <dbReference type="Proteomes" id="UP000292686"/>
    </source>
</evidence>
<dbReference type="EMBL" id="JACCBI010000001">
    <property type="protein sequence ID" value="NYD67779.1"/>
    <property type="molecule type" value="Genomic_DNA"/>
</dbReference>
<proteinExistence type="predicted"/>
<organism evidence="2 3">
    <name type="scientific">Agromyces atrinae</name>
    <dbReference type="NCBI Taxonomy" id="592376"/>
    <lineage>
        <taxon>Bacteria</taxon>
        <taxon>Bacillati</taxon>
        <taxon>Actinomycetota</taxon>
        <taxon>Actinomycetes</taxon>
        <taxon>Micrococcales</taxon>
        <taxon>Microbacteriaceae</taxon>
        <taxon>Agromyces</taxon>
    </lineage>
</organism>
<dbReference type="Proteomes" id="UP000581087">
    <property type="component" value="Unassembled WGS sequence"/>
</dbReference>
<dbReference type="RefSeq" id="WP_129172299.1">
    <property type="nucleotide sequence ID" value="NZ_JACCBI010000001.1"/>
</dbReference>
<evidence type="ECO:0008006" key="5">
    <source>
        <dbReference type="Google" id="ProtNLM"/>
    </source>
</evidence>
<sequence length="169" mass="18071">MSVTLRVGGLPRTELSAELRSRGILLNAHAETLLAAPEFDGVTEPEVVSIVERSVGDLGFAEGAPLSRILAAAEAQGLALCPPTTGPYLRLAMDEQQSAPDSVLSSGRAPTGSLTVATRALSDDVDYPRGFYLRVVDGQSWLRGYACDDEHIWSPADRFAFRLPAESTQ</sequence>
<gene>
    <name evidence="1" type="ORF">BJ972_002298</name>
    <name evidence="2" type="ORF">ESP50_02275</name>
</gene>
<comment type="caution">
    <text evidence="2">The sequence shown here is derived from an EMBL/GenBank/DDBJ whole genome shotgun (WGS) entry which is preliminary data.</text>
</comment>
<dbReference type="OrthoDB" id="8246499at2"/>
<evidence type="ECO:0000313" key="2">
    <source>
        <dbReference type="EMBL" id="RXZ88036.1"/>
    </source>
</evidence>
<evidence type="ECO:0000313" key="4">
    <source>
        <dbReference type="Proteomes" id="UP000581087"/>
    </source>
</evidence>
<reference evidence="2 3" key="1">
    <citation type="submission" date="2019-01" db="EMBL/GenBank/DDBJ databases">
        <title>Agromyces.</title>
        <authorList>
            <person name="Li J."/>
        </authorList>
    </citation>
    <scope>NUCLEOTIDE SEQUENCE [LARGE SCALE GENOMIC DNA]</scope>
    <source>
        <strain evidence="2 3">DSM 23870</strain>
    </source>
</reference>
<dbReference type="EMBL" id="SDPM01000001">
    <property type="protein sequence ID" value="RXZ88036.1"/>
    <property type="molecule type" value="Genomic_DNA"/>
</dbReference>
<protein>
    <recommendedName>
        <fullName evidence="5">Helicase</fullName>
    </recommendedName>
</protein>
<reference evidence="1 4" key="2">
    <citation type="submission" date="2020-07" db="EMBL/GenBank/DDBJ databases">
        <title>Sequencing the genomes of 1000 actinobacteria strains.</title>
        <authorList>
            <person name="Klenk H.-P."/>
        </authorList>
    </citation>
    <scope>NUCLEOTIDE SEQUENCE [LARGE SCALE GENOMIC DNA]</scope>
    <source>
        <strain evidence="1 4">DSM 23870</strain>
    </source>
</reference>
<evidence type="ECO:0000313" key="1">
    <source>
        <dbReference type="EMBL" id="NYD67779.1"/>
    </source>
</evidence>
<accession>A0A4V1R2R1</accession>
<keyword evidence="3" id="KW-1185">Reference proteome</keyword>